<evidence type="ECO:0000256" key="5">
    <source>
        <dbReference type="SAM" id="MobiDB-lite"/>
    </source>
</evidence>
<dbReference type="GO" id="GO:0000785">
    <property type="term" value="C:chromatin"/>
    <property type="evidence" value="ECO:0007669"/>
    <property type="project" value="TreeGrafter"/>
</dbReference>
<feature type="compositionally biased region" description="Low complexity" evidence="5">
    <location>
        <begin position="169"/>
        <end position="183"/>
    </location>
</feature>
<keyword evidence="7" id="KW-1185">Reference proteome</keyword>
<dbReference type="PANTHER" id="PTHR12549">
    <property type="entry name" value="JMJC DOMAIN-CONTAINING HISTONE DEMETHYLATION PROTEIN"/>
    <property type="match status" value="1"/>
</dbReference>
<evidence type="ECO:0000256" key="3">
    <source>
        <dbReference type="ARBA" id="ARBA00023242"/>
    </source>
</evidence>
<feature type="compositionally biased region" description="Polar residues" evidence="5">
    <location>
        <begin position="137"/>
        <end position="149"/>
    </location>
</feature>
<dbReference type="GO" id="GO:0006357">
    <property type="term" value="P:regulation of transcription by RNA polymerase II"/>
    <property type="evidence" value="ECO:0007669"/>
    <property type="project" value="TreeGrafter"/>
</dbReference>
<dbReference type="EC" id="1.14.11.65" evidence="4"/>
<evidence type="ECO:0000256" key="4">
    <source>
        <dbReference type="RuleBase" id="RU369087"/>
    </source>
</evidence>
<dbReference type="GO" id="GO:0070988">
    <property type="term" value="P:demethylation"/>
    <property type="evidence" value="ECO:0007669"/>
    <property type="project" value="UniProtKB-UniRule"/>
</dbReference>
<protein>
    <recommendedName>
        <fullName evidence="4">Lysine-specific demethylase</fullName>
        <ecNumber evidence="4">1.14.11.65</ecNumber>
    </recommendedName>
</protein>
<evidence type="ECO:0000313" key="6">
    <source>
        <dbReference type="Ensembl" id="ENSPMGP00000016449.1"/>
    </source>
</evidence>
<proteinExistence type="inferred from homology"/>
<comment type="function">
    <text evidence="4">Histone demethylase that specifically demethylates 'Lys-9' of histone H3, thereby playing a central role in histone code.</text>
</comment>
<keyword evidence="3 4" id="KW-0539">Nucleus</keyword>
<dbReference type="STRING" id="409849.ENSPMGP00000016449"/>
<feature type="region of interest" description="Disordered" evidence="5">
    <location>
        <begin position="77"/>
        <end position="105"/>
    </location>
</feature>
<comment type="similarity">
    <text evidence="4">Belongs to the JHDM2 histone demethylase family.</text>
</comment>
<sequence length="467" mass="50922">MQCMNSGSASSLMSGPPKDTNYFTAVSESLNKDPLTLFKPGNDGLKKQEQTKVPETHSAGNWVLNTAVAFPTAPALGKNAAPSAAQAPSKRNANNGSVGGAVPQTNATENHQNLFLQGTNESTNPFLTSSSHTAFADLSGTNTQTSSDGKPNLFTMTGPPKAIVTSQFPASSPSTPSTSAPAPSQRPHSESSVSKEPPQDTPLPSSSSTDPEPDGSGPSTMTEEPVSFDQPQKFEERGQSSKRDSESSDNSDLSDLMGQSVLKDQSKVRRLKQSGESFLQDGSCINVAPHLHKCRECRLERYRKYRSGDEDSDEEDDPNVACRFFHFRRLAFTRKGILRVEGFLSPQQSDAMAMGLWLPSPAVQEGLDLDTSKYILANVGDQFCQLVMSEKEAVMMVEPHQKVAWKRAVRGVREMCDVCETTLFNIHWVCRKCGFGVCLDCYRLRKSKPQEGLCPNLDNAYLFKICC</sequence>
<evidence type="ECO:0000256" key="1">
    <source>
        <dbReference type="ARBA" id="ARBA00004123"/>
    </source>
</evidence>
<comment type="subcellular location">
    <subcellularLocation>
        <location evidence="1 4">Nucleus</location>
    </subcellularLocation>
</comment>
<dbReference type="GO" id="GO:0003712">
    <property type="term" value="F:transcription coregulator activity"/>
    <property type="evidence" value="ECO:0007669"/>
    <property type="project" value="TreeGrafter"/>
</dbReference>
<feature type="compositionally biased region" description="Basic and acidic residues" evidence="5">
    <location>
        <begin position="232"/>
        <end position="246"/>
    </location>
</feature>
<dbReference type="AlphaFoldDB" id="A0A3B4AIK6"/>
<reference evidence="6" key="1">
    <citation type="submission" date="2025-08" db="UniProtKB">
        <authorList>
            <consortium name="Ensembl"/>
        </authorList>
    </citation>
    <scope>IDENTIFICATION</scope>
</reference>
<evidence type="ECO:0000256" key="2">
    <source>
        <dbReference type="ARBA" id="ARBA00022723"/>
    </source>
</evidence>
<dbReference type="InterPro" id="IPR045109">
    <property type="entry name" value="LSDs-like"/>
</dbReference>
<dbReference type="GO" id="GO:0031490">
    <property type="term" value="F:chromatin DNA binding"/>
    <property type="evidence" value="ECO:0007669"/>
    <property type="project" value="TreeGrafter"/>
</dbReference>
<name>A0A3B4AIK6_9GOBI</name>
<feature type="region of interest" description="Disordered" evidence="5">
    <location>
        <begin position="137"/>
        <end position="266"/>
    </location>
</feature>
<dbReference type="GO" id="GO:0140683">
    <property type="term" value="F:histone H3K9me/H3K9me2 demethylase activity"/>
    <property type="evidence" value="ECO:0007669"/>
    <property type="project" value="UniProtKB-EC"/>
</dbReference>
<reference evidence="6" key="2">
    <citation type="submission" date="2025-09" db="UniProtKB">
        <authorList>
            <consortium name="Ensembl"/>
        </authorList>
    </citation>
    <scope>IDENTIFICATION</scope>
</reference>
<dbReference type="Ensembl" id="ENSPMGT00000017567.1">
    <property type="protein sequence ID" value="ENSPMGP00000016449.1"/>
    <property type="gene ID" value="ENSPMGG00000013518.1"/>
</dbReference>
<dbReference type="Proteomes" id="UP000261520">
    <property type="component" value="Unplaced"/>
</dbReference>
<evidence type="ECO:0000313" key="7">
    <source>
        <dbReference type="Proteomes" id="UP000261520"/>
    </source>
</evidence>
<feature type="compositionally biased region" description="Low complexity" evidence="5">
    <location>
        <begin position="202"/>
        <end position="219"/>
    </location>
</feature>
<dbReference type="GO" id="GO:0000118">
    <property type="term" value="C:histone deacetylase complex"/>
    <property type="evidence" value="ECO:0007669"/>
    <property type="project" value="UniProtKB-UniRule"/>
</dbReference>
<keyword evidence="2 4" id="KW-0479">Metal-binding</keyword>
<dbReference type="GO" id="GO:0046872">
    <property type="term" value="F:metal ion binding"/>
    <property type="evidence" value="ECO:0007669"/>
    <property type="project" value="UniProtKB-UniRule"/>
</dbReference>
<organism evidence="6 7">
    <name type="scientific">Periophthalmus magnuspinnatus</name>
    <dbReference type="NCBI Taxonomy" id="409849"/>
    <lineage>
        <taxon>Eukaryota</taxon>
        <taxon>Metazoa</taxon>
        <taxon>Chordata</taxon>
        <taxon>Craniata</taxon>
        <taxon>Vertebrata</taxon>
        <taxon>Euteleostomi</taxon>
        <taxon>Actinopterygii</taxon>
        <taxon>Neopterygii</taxon>
        <taxon>Teleostei</taxon>
        <taxon>Neoteleostei</taxon>
        <taxon>Acanthomorphata</taxon>
        <taxon>Gobiaria</taxon>
        <taxon>Gobiiformes</taxon>
        <taxon>Gobioidei</taxon>
        <taxon>Gobiidae</taxon>
        <taxon>Oxudercinae</taxon>
        <taxon>Periophthalmus</taxon>
    </lineage>
</organism>
<dbReference type="PANTHER" id="PTHR12549:SF8">
    <property type="entry name" value="LYSINE-SPECIFIC DEMETHYLASE 3B"/>
    <property type="match status" value="1"/>
</dbReference>
<accession>A0A3B4AIK6</accession>
<comment type="cofactor">
    <cofactor evidence="4">
        <name>Fe(2+)</name>
        <dbReference type="ChEBI" id="CHEBI:29033"/>
    </cofactor>
    <text evidence="4">Binds 1 Fe(2+) ion per subunit.</text>
</comment>
<keyword evidence="4" id="KW-0408">Iron</keyword>
<comment type="domain">
    <text evidence="4">Leu-Xaa-Xaa-Leu-Leu (LXXLL) motifs are known to mediate the association with nuclear receptors.</text>
</comment>
<comment type="catalytic activity">
    <reaction evidence="4">
        <text>N(6),N(6)-dimethyl-L-lysyl(9)-[histone H3] + 2 2-oxoglutarate + 2 O2 = L-lysyl(9)-[histone H3] + 2 formaldehyde + 2 succinate + 2 CO2</text>
        <dbReference type="Rhea" id="RHEA:60188"/>
        <dbReference type="Rhea" id="RHEA-COMP:15541"/>
        <dbReference type="Rhea" id="RHEA-COMP:15546"/>
        <dbReference type="ChEBI" id="CHEBI:15379"/>
        <dbReference type="ChEBI" id="CHEBI:16526"/>
        <dbReference type="ChEBI" id="CHEBI:16810"/>
        <dbReference type="ChEBI" id="CHEBI:16842"/>
        <dbReference type="ChEBI" id="CHEBI:29969"/>
        <dbReference type="ChEBI" id="CHEBI:30031"/>
        <dbReference type="ChEBI" id="CHEBI:61976"/>
        <dbReference type="EC" id="1.14.11.65"/>
    </reaction>
</comment>